<evidence type="ECO:0000259" key="1">
    <source>
        <dbReference type="Pfam" id="PF06114"/>
    </source>
</evidence>
<dbReference type="InterPro" id="IPR052345">
    <property type="entry name" value="Rad_response_metalloprotease"/>
</dbReference>
<sequence>MKAALLNLVENQVSRFRQMAGLSDAEAVNLKSLLLKLNVLTVYRPLSDNFSGMSLKSGDRRFMLINSNQPKCRQHFTIAHELYHLYVDPNPMPHNCSADGKKSDAEQCADAFALMFLMPADGVRQMIPDNELMSGHVSLASVLRIEHYFSVSHSAALNRLFDLRLIDRNERDLYLQYPVKKTAREYGYDTTLYEPGNENLVIGNFGEMARRLFDEEKISEGHYIELLHKIGINDSED</sequence>
<reference evidence="3" key="1">
    <citation type="submission" date="2019-02" db="EMBL/GenBank/DDBJ databases">
        <title>Isolation and identification of novel species under the genus Muribaculum.</title>
        <authorList>
            <person name="Miyake S."/>
            <person name="Ding Y."/>
            <person name="Low A."/>
            <person name="Soh M."/>
            <person name="Seedorf H."/>
        </authorList>
    </citation>
    <scope>NUCLEOTIDE SEQUENCE [LARGE SCALE GENOMIC DNA]</scope>
    <source>
        <strain evidence="3">H5</strain>
    </source>
</reference>
<dbReference type="Pfam" id="PF06114">
    <property type="entry name" value="Peptidase_M78"/>
    <property type="match status" value="1"/>
</dbReference>
<dbReference type="InterPro" id="IPR010359">
    <property type="entry name" value="IrrE_HExxH"/>
</dbReference>
<protein>
    <submittedName>
        <fullName evidence="2">ImmA/IrrE family metallo-endopeptidase</fullName>
    </submittedName>
</protein>
<dbReference type="PANTHER" id="PTHR43236">
    <property type="entry name" value="ANTITOXIN HIGA1"/>
    <property type="match status" value="1"/>
</dbReference>
<dbReference type="Proteomes" id="UP000297149">
    <property type="component" value="Chromosome"/>
</dbReference>
<keyword evidence="3" id="KW-1185">Reference proteome</keyword>
<name>A0A4P7W3U1_9BACT</name>
<gene>
    <name evidence="2" type="ORF">E7747_10670</name>
</gene>
<dbReference type="RefSeq" id="WP_136415874.1">
    <property type="nucleotide sequence ID" value="NZ_CP039396.1"/>
</dbReference>
<dbReference type="EMBL" id="CP039396">
    <property type="protein sequence ID" value="QCD42699.1"/>
    <property type="molecule type" value="Genomic_DNA"/>
</dbReference>
<organism evidence="2 3">
    <name type="scientific">Duncaniella dubosii</name>
    <dbReference type="NCBI Taxonomy" id="2518971"/>
    <lineage>
        <taxon>Bacteria</taxon>
        <taxon>Pseudomonadati</taxon>
        <taxon>Bacteroidota</taxon>
        <taxon>Bacteroidia</taxon>
        <taxon>Bacteroidales</taxon>
        <taxon>Muribaculaceae</taxon>
        <taxon>Duncaniella</taxon>
    </lineage>
</organism>
<dbReference type="KEGG" id="ddb:E7747_10670"/>
<evidence type="ECO:0000313" key="2">
    <source>
        <dbReference type="EMBL" id="QCD42699.1"/>
    </source>
</evidence>
<proteinExistence type="predicted"/>
<dbReference type="Gene3D" id="1.10.10.2910">
    <property type="match status" value="1"/>
</dbReference>
<accession>A0A4P7W3U1</accession>
<dbReference type="PANTHER" id="PTHR43236:SF2">
    <property type="entry name" value="BLL0069 PROTEIN"/>
    <property type="match status" value="1"/>
</dbReference>
<evidence type="ECO:0000313" key="3">
    <source>
        <dbReference type="Proteomes" id="UP000297149"/>
    </source>
</evidence>
<feature type="domain" description="IrrE N-terminal-like" evidence="1">
    <location>
        <begin position="37"/>
        <end position="160"/>
    </location>
</feature>
<dbReference type="AlphaFoldDB" id="A0A4P7W3U1"/>